<name>X0RG20_9ZZZZ</name>
<dbReference type="EMBL" id="BARS01006332">
    <property type="protein sequence ID" value="GAF67854.1"/>
    <property type="molecule type" value="Genomic_DNA"/>
</dbReference>
<proteinExistence type="predicted"/>
<sequence>MIQPGLARNHRLYVPEIATITRIDRLGEKEKVF</sequence>
<accession>X0RG20</accession>
<protein>
    <submittedName>
        <fullName evidence="1">Uncharacterized protein</fullName>
    </submittedName>
</protein>
<dbReference type="AlphaFoldDB" id="X0RG20"/>
<evidence type="ECO:0000313" key="1">
    <source>
        <dbReference type="EMBL" id="GAF67854.1"/>
    </source>
</evidence>
<reference evidence="1" key="1">
    <citation type="journal article" date="2014" name="Front. Microbiol.">
        <title>High frequency of phylogenetically diverse reductive dehalogenase-homologous genes in deep subseafloor sedimentary metagenomes.</title>
        <authorList>
            <person name="Kawai M."/>
            <person name="Futagami T."/>
            <person name="Toyoda A."/>
            <person name="Takaki Y."/>
            <person name="Nishi S."/>
            <person name="Hori S."/>
            <person name="Arai W."/>
            <person name="Tsubouchi T."/>
            <person name="Morono Y."/>
            <person name="Uchiyama I."/>
            <person name="Ito T."/>
            <person name="Fujiyama A."/>
            <person name="Inagaki F."/>
            <person name="Takami H."/>
        </authorList>
    </citation>
    <scope>NUCLEOTIDE SEQUENCE</scope>
    <source>
        <strain evidence="1">Expedition CK06-06</strain>
    </source>
</reference>
<gene>
    <name evidence="1" type="ORF">S01H1_12343</name>
</gene>
<feature type="non-terminal residue" evidence="1">
    <location>
        <position position="33"/>
    </location>
</feature>
<organism evidence="1">
    <name type="scientific">marine sediment metagenome</name>
    <dbReference type="NCBI Taxonomy" id="412755"/>
    <lineage>
        <taxon>unclassified sequences</taxon>
        <taxon>metagenomes</taxon>
        <taxon>ecological metagenomes</taxon>
    </lineage>
</organism>
<comment type="caution">
    <text evidence="1">The sequence shown here is derived from an EMBL/GenBank/DDBJ whole genome shotgun (WGS) entry which is preliminary data.</text>
</comment>